<dbReference type="Pfam" id="PF08212">
    <property type="entry name" value="Lipocalin_2"/>
    <property type="match status" value="1"/>
</dbReference>
<dbReference type="AlphaFoldDB" id="A0A069PW53"/>
<feature type="domain" description="Lipocalin/cytosolic fatty-acid binding" evidence="3">
    <location>
        <begin position="46"/>
        <end position="187"/>
    </location>
</feature>
<dbReference type="PIRSF" id="PIRSF036893">
    <property type="entry name" value="Lipocalin_ApoD"/>
    <property type="match status" value="1"/>
</dbReference>
<comment type="subunit">
    <text evidence="2">Homodimer.</text>
</comment>
<accession>A0A069PW53</accession>
<sequence length="189" mass="20771">MNIKRSWTYGAAALVVAGGLGVLAACASQGSGRSGNAKVPQPAKAVDLDRYMGRWYELARYENRFERGCEAVSADYAIRGDGLVSVVNACREGGLSGPFRSSEGRAKIVPDSGNAKLKVSFFGPFYIGDYWVLDRADDYTWSIVGEPGGRYLWILTRDAKPSADERKALFERARSLGYDVTMLRETQHE</sequence>
<evidence type="ECO:0000259" key="3">
    <source>
        <dbReference type="Pfam" id="PF08212"/>
    </source>
</evidence>
<evidence type="ECO:0000313" key="5">
    <source>
        <dbReference type="Proteomes" id="UP000027466"/>
    </source>
</evidence>
<reference evidence="4 5" key="1">
    <citation type="submission" date="2014-03" db="EMBL/GenBank/DDBJ databases">
        <title>Draft Genome Sequences of Four Burkholderia Strains.</title>
        <authorList>
            <person name="Liu X.Y."/>
            <person name="Li C.X."/>
            <person name="Xu J.H."/>
        </authorList>
    </citation>
    <scope>NUCLEOTIDE SEQUENCE [LARGE SCALE GENOMIC DNA]</scope>
    <source>
        <strain evidence="4 5">DSM 50014</strain>
    </source>
</reference>
<dbReference type="PANTHER" id="PTHR10612">
    <property type="entry name" value="APOLIPOPROTEIN D"/>
    <property type="match status" value="1"/>
</dbReference>
<dbReference type="InterPro" id="IPR022272">
    <property type="entry name" value="Lipocalin_CS"/>
</dbReference>
<dbReference type="InterPro" id="IPR000566">
    <property type="entry name" value="Lipocln_cytosolic_FA-bd_dom"/>
</dbReference>
<dbReference type="Gene3D" id="2.40.128.20">
    <property type="match status" value="1"/>
</dbReference>
<dbReference type="Proteomes" id="UP000027466">
    <property type="component" value="Unassembled WGS sequence"/>
</dbReference>
<dbReference type="RefSeq" id="WP_035929193.1">
    <property type="nucleotide sequence ID" value="NZ_CADFFX010000006.1"/>
</dbReference>
<comment type="similarity">
    <text evidence="1 2">Belongs to the calycin superfamily. Lipocalin family.</text>
</comment>
<dbReference type="EMBL" id="JFHC01000004">
    <property type="protein sequence ID" value="KDR44064.1"/>
    <property type="molecule type" value="Genomic_DNA"/>
</dbReference>
<keyword evidence="2" id="KW-0449">Lipoprotein</keyword>
<dbReference type="PRINTS" id="PR01171">
    <property type="entry name" value="BCTLIPOCALIN"/>
</dbReference>
<keyword evidence="2" id="KW-0732">Signal</keyword>
<organism evidence="4 5">
    <name type="scientific">Caballeronia glathei</name>
    <dbReference type="NCBI Taxonomy" id="60547"/>
    <lineage>
        <taxon>Bacteria</taxon>
        <taxon>Pseudomonadati</taxon>
        <taxon>Pseudomonadota</taxon>
        <taxon>Betaproteobacteria</taxon>
        <taxon>Burkholderiales</taxon>
        <taxon>Burkholderiaceae</taxon>
        <taxon>Caballeronia</taxon>
    </lineage>
</organism>
<protein>
    <recommendedName>
        <fullName evidence="2">Outer membrane lipoprotein Blc</fullName>
    </recommendedName>
</protein>
<dbReference type="InterPro" id="IPR022271">
    <property type="entry name" value="Lipocalin_ApoD"/>
</dbReference>
<name>A0A069PW53_9BURK</name>
<dbReference type="InterPro" id="IPR012674">
    <property type="entry name" value="Calycin"/>
</dbReference>
<dbReference type="PROSITE" id="PS00213">
    <property type="entry name" value="LIPOCALIN"/>
    <property type="match status" value="1"/>
</dbReference>
<evidence type="ECO:0000256" key="2">
    <source>
        <dbReference type="PIRNR" id="PIRNR036893"/>
    </source>
</evidence>
<dbReference type="GO" id="GO:0009279">
    <property type="term" value="C:cell outer membrane"/>
    <property type="evidence" value="ECO:0007669"/>
    <property type="project" value="UniProtKB-SubCell"/>
</dbReference>
<dbReference type="PANTHER" id="PTHR10612:SF34">
    <property type="entry name" value="APOLIPOPROTEIN D"/>
    <property type="match status" value="1"/>
</dbReference>
<comment type="function">
    <text evidence="2">Involved in the storage or transport of lipids necessary for membrane maintenance under stressful conditions. Displays a binding preference for lysophospholipids.</text>
</comment>
<keyword evidence="2" id="KW-0998">Cell outer membrane</keyword>
<proteinExistence type="inferred from homology"/>
<dbReference type="InterPro" id="IPR047202">
    <property type="entry name" value="Lipocalin_Blc-like_dom"/>
</dbReference>
<dbReference type="GO" id="GO:0008289">
    <property type="term" value="F:lipid binding"/>
    <property type="evidence" value="ECO:0007669"/>
    <property type="project" value="UniProtKB-UniRule"/>
</dbReference>
<gene>
    <name evidence="4" type="ORF">BG61_25375</name>
</gene>
<dbReference type="GO" id="GO:0006950">
    <property type="term" value="P:response to stress"/>
    <property type="evidence" value="ECO:0007669"/>
    <property type="project" value="UniProtKB-ARBA"/>
</dbReference>
<feature type="signal peptide" evidence="2">
    <location>
        <begin position="1"/>
        <end position="24"/>
    </location>
</feature>
<dbReference type="SUPFAM" id="SSF50814">
    <property type="entry name" value="Lipocalins"/>
    <property type="match status" value="1"/>
</dbReference>
<keyword evidence="2" id="KW-0472">Membrane</keyword>
<comment type="subcellular location">
    <subcellularLocation>
        <location evidence="2">Cell outer membrane</location>
    </subcellularLocation>
</comment>
<evidence type="ECO:0000256" key="1">
    <source>
        <dbReference type="ARBA" id="ARBA00006889"/>
    </source>
</evidence>
<feature type="chain" id="PRO_5013432746" description="Outer membrane lipoprotein Blc" evidence="2">
    <location>
        <begin position="25"/>
        <end position="189"/>
    </location>
</feature>
<keyword evidence="2" id="KW-0446">Lipid-binding</keyword>
<keyword evidence="5" id="KW-1185">Reference proteome</keyword>
<dbReference type="PROSITE" id="PS51257">
    <property type="entry name" value="PROKAR_LIPOPROTEIN"/>
    <property type="match status" value="1"/>
</dbReference>
<evidence type="ECO:0000313" key="4">
    <source>
        <dbReference type="EMBL" id="KDR44064.1"/>
    </source>
</evidence>
<comment type="caution">
    <text evidence="4">The sequence shown here is derived from an EMBL/GenBank/DDBJ whole genome shotgun (WGS) entry which is preliminary data.</text>
</comment>
<dbReference type="InterPro" id="IPR002446">
    <property type="entry name" value="Lipocalin_bac"/>
</dbReference>
<dbReference type="CDD" id="cd19438">
    <property type="entry name" value="lipocalin_Blc-like"/>
    <property type="match status" value="1"/>
</dbReference>